<evidence type="ECO:0000313" key="1">
    <source>
        <dbReference type="EMBL" id="RWR13315.1"/>
    </source>
</evidence>
<sequence>MRASCPVGVRERLEGSAIGLVFPAFMPGLAKNVPAARADAPSPDIGQEIFRVGTTGFALDPENCESGLTCAGVRQRPGPSSRQRWSS</sequence>
<keyword evidence="2" id="KW-1185">Reference proteome</keyword>
<comment type="caution">
    <text evidence="1">The sequence shown here is derived from an EMBL/GenBank/DDBJ whole genome shotgun (WGS) entry which is preliminary data.</text>
</comment>
<reference evidence="1 2" key="1">
    <citation type="submission" date="2019-01" db="EMBL/GenBank/DDBJ databases">
        <title>Sinorhodobacter populi sp. nov. isolated from the symptomatic bark tissue of Populus euramericana canker.</title>
        <authorList>
            <person name="Xu G."/>
        </authorList>
    </citation>
    <scope>NUCLEOTIDE SEQUENCE [LARGE SCALE GENOMIC DNA]</scope>
    <source>
        <strain evidence="1 2">2D-5</strain>
    </source>
</reference>
<accession>A0A443IYS0</accession>
<dbReference type="EMBL" id="SAUW01000005">
    <property type="protein sequence ID" value="RWR13315.1"/>
    <property type="molecule type" value="Genomic_DNA"/>
</dbReference>
<dbReference type="Gene3D" id="3.30.450.40">
    <property type="match status" value="1"/>
</dbReference>
<name>A0A443IYS0_9RHOB</name>
<organism evidence="1 2">
    <name type="scientific">Paenirhodobacter populi</name>
    <dbReference type="NCBI Taxonomy" id="2306993"/>
    <lineage>
        <taxon>Bacteria</taxon>
        <taxon>Pseudomonadati</taxon>
        <taxon>Pseudomonadota</taxon>
        <taxon>Alphaproteobacteria</taxon>
        <taxon>Rhodobacterales</taxon>
        <taxon>Rhodobacter group</taxon>
        <taxon>Paenirhodobacter</taxon>
    </lineage>
</organism>
<proteinExistence type="predicted"/>
<evidence type="ECO:0000313" key="2">
    <source>
        <dbReference type="Proteomes" id="UP000285710"/>
    </source>
</evidence>
<dbReference type="InterPro" id="IPR029016">
    <property type="entry name" value="GAF-like_dom_sf"/>
</dbReference>
<dbReference type="Proteomes" id="UP000285710">
    <property type="component" value="Unassembled WGS sequence"/>
</dbReference>
<protein>
    <submittedName>
        <fullName evidence="1">Uncharacterized protein</fullName>
    </submittedName>
</protein>
<dbReference type="RefSeq" id="WP_128269228.1">
    <property type="nucleotide sequence ID" value="NZ_SAUW01000005.1"/>
</dbReference>
<reference evidence="1 2" key="2">
    <citation type="submission" date="2019-01" db="EMBL/GenBank/DDBJ databases">
        <authorList>
            <person name="Li Y."/>
        </authorList>
    </citation>
    <scope>NUCLEOTIDE SEQUENCE [LARGE SCALE GENOMIC DNA]</scope>
    <source>
        <strain evidence="1 2">2D-5</strain>
    </source>
</reference>
<gene>
    <name evidence="1" type="ORF">D2T33_06270</name>
</gene>
<dbReference type="AlphaFoldDB" id="A0A443IYS0"/>